<reference evidence="6" key="1">
    <citation type="submission" date="2021-01" db="EMBL/GenBank/DDBJ databases">
        <authorList>
            <person name="Kaushik A."/>
        </authorList>
    </citation>
    <scope>NUCLEOTIDE SEQUENCE</scope>
    <source>
        <strain evidence="6">AG1-1B</strain>
    </source>
</reference>
<dbReference type="Proteomes" id="UP000663826">
    <property type="component" value="Unassembled WGS sequence"/>
</dbReference>
<accession>A0A8H3APW6</accession>
<evidence type="ECO:0000256" key="4">
    <source>
        <dbReference type="ARBA" id="ARBA00023002"/>
    </source>
</evidence>
<gene>
    <name evidence="6" type="ORF">RDB_LOCUS61338</name>
</gene>
<keyword evidence="4" id="KW-0560">Oxidoreductase</keyword>
<protein>
    <recommendedName>
        <fullName evidence="5">NADH:flavin oxidoreductase/NADH oxidase N-terminal domain-containing protein</fullName>
    </recommendedName>
</protein>
<dbReference type="InterPro" id="IPR001155">
    <property type="entry name" value="OxRdtase_FMN_N"/>
</dbReference>
<evidence type="ECO:0000256" key="2">
    <source>
        <dbReference type="ARBA" id="ARBA00022630"/>
    </source>
</evidence>
<evidence type="ECO:0000256" key="1">
    <source>
        <dbReference type="ARBA" id="ARBA00005979"/>
    </source>
</evidence>
<dbReference type="InterPro" id="IPR013785">
    <property type="entry name" value="Aldolase_TIM"/>
</dbReference>
<comment type="similarity">
    <text evidence="1">Belongs to the NADH:flavin oxidoreductase/NADH oxidase family.</text>
</comment>
<dbReference type="GO" id="GO:0010181">
    <property type="term" value="F:FMN binding"/>
    <property type="evidence" value="ECO:0007669"/>
    <property type="project" value="InterPro"/>
</dbReference>
<organism evidence="6 7">
    <name type="scientific">Rhizoctonia solani</name>
    <dbReference type="NCBI Taxonomy" id="456999"/>
    <lineage>
        <taxon>Eukaryota</taxon>
        <taxon>Fungi</taxon>
        <taxon>Dikarya</taxon>
        <taxon>Basidiomycota</taxon>
        <taxon>Agaricomycotina</taxon>
        <taxon>Agaricomycetes</taxon>
        <taxon>Cantharellales</taxon>
        <taxon>Ceratobasidiaceae</taxon>
        <taxon>Rhizoctonia</taxon>
    </lineage>
</organism>
<dbReference type="AlphaFoldDB" id="A0A8H3APW6"/>
<dbReference type="Pfam" id="PF00724">
    <property type="entry name" value="Oxidored_FMN"/>
    <property type="match status" value="1"/>
</dbReference>
<dbReference type="GO" id="GO:0016491">
    <property type="term" value="F:oxidoreductase activity"/>
    <property type="evidence" value="ECO:0007669"/>
    <property type="project" value="UniProtKB-KW"/>
</dbReference>
<dbReference type="EMBL" id="CAJMWQ010001063">
    <property type="protein sequence ID" value="CAE6432735.1"/>
    <property type="molecule type" value="Genomic_DNA"/>
</dbReference>
<dbReference type="SUPFAM" id="SSF51395">
    <property type="entry name" value="FMN-linked oxidoreductases"/>
    <property type="match status" value="1"/>
</dbReference>
<evidence type="ECO:0000313" key="6">
    <source>
        <dbReference type="EMBL" id="CAE6432735.1"/>
    </source>
</evidence>
<comment type="caution">
    <text evidence="6">The sequence shown here is derived from an EMBL/GenBank/DDBJ whole genome shotgun (WGS) entry which is preliminary data.</text>
</comment>
<proteinExistence type="inferred from homology"/>
<dbReference type="PANTHER" id="PTHR43656">
    <property type="entry name" value="BINDING OXIDOREDUCTASE, PUTATIVE (AFU_ORTHOLOGUE AFUA_2G08260)-RELATED"/>
    <property type="match status" value="1"/>
</dbReference>
<feature type="domain" description="NADH:flavin oxidoreductase/NADH oxidase N-terminal" evidence="5">
    <location>
        <begin position="32"/>
        <end position="372"/>
    </location>
</feature>
<dbReference type="InterPro" id="IPR051799">
    <property type="entry name" value="NADH_flavin_oxidoreductase"/>
</dbReference>
<sequence>MVLERHGHEINLDNARFLGESIHMPFSKRIAKSRFLKAAMSEYMASWDKNDPSKCGIPSDRLVRLYEKWGQAGYGIIITGNVMLHPEQLEAPGNAILCSLHETPKRIEQFRRVAAAGKAGGSLMIMQISHPGRQVPAFINPNPLGASDIKLVDQVMLVDSIDRIYGKPRPLDRAGILEIVDQYSYTAEAAYRAGQLHGAHGYLIGQFLSRTTNNRTDEYGGSITNRARIIRNIVHEIRSKVTDPGFVIGIKINSVEFQAKGFQPEEAADLCKELESMRLDFVELSGGTYEELGWKHAESTPRESTKRREAFFATFAEEISPRLTQTVPYLTGGFRSAAGMVEAIKSGICQGIGIARPAGSDPMLPTEIIQGLISGSADVKLPPEDIIATILATGVQMESMARGIPVIDLSDPEQVLRFKDAAQAHHEKKATRLRQGIIDPGYFVLTPSSDKD</sequence>
<name>A0A8H3APW6_9AGAM</name>
<evidence type="ECO:0000259" key="5">
    <source>
        <dbReference type="Pfam" id="PF00724"/>
    </source>
</evidence>
<evidence type="ECO:0000256" key="3">
    <source>
        <dbReference type="ARBA" id="ARBA00022643"/>
    </source>
</evidence>
<evidence type="ECO:0000313" key="7">
    <source>
        <dbReference type="Proteomes" id="UP000663826"/>
    </source>
</evidence>
<dbReference type="PANTHER" id="PTHR43656:SF5">
    <property type="entry name" value="NADH:FLAVIN OXIDOREDUCTASE_NADH OXIDASE N-TERMINAL DOMAIN-CONTAINING PROTEIN"/>
    <property type="match status" value="1"/>
</dbReference>
<dbReference type="Gene3D" id="3.20.20.70">
    <property type="entry name" value="Aldolase class I"/>
    <property type="match status" value="1"/>
</dbReference>
<keyword evidence="2" id="KW-0285">Flavoprotein</keyword>
<keyword evidence="3" id="KW-0288">FMN</keyword>